<proteinExistence type="predicted"/>
<dbReference type="Gene3D" id="1.10.10.10">
    <property type="entry name" value="Winged helix-like DNA-binding domain superfamily/Winged helix DNA-binding domain"/>
    <property type="match status" value="1"/>
</dbReference>
<comment type="caution">
    <text evidence="5">The sequence shown here is derived from an EMBL/GenBank/DDBJ whole genome shotgun (WGS) entry which is preliminary data.</text>
</comment>
<keyword evidence="6" id="KW-1185">Reference proteome</keyword>
<reference evidence="6" key="1">
    <citation type="journal article" date="2019" name="Int. J. Syst. Evol. Microbiol.">
        <title>The Global Catalogue of Microorganisms (GCM) 10K type strain sequencing project: providing services to taxonomists for standard genome sequencing and annotation.</title>
        <authorList>
            <consortium name="The Broad Institute Genomics Platform"/>
            <consortium name="The Broad Institute Genome Sequencing Center for Infectious Disease"/>
            <person name="Wu L."/>
            <person name="Ma J."/>
        </authorList>
    </citation>
    <scope>NUCLEOTIDE SEQUENCE [LARGE SCALE GENOMIC DNA]</scope>
    <source>
        <strain evidence="6">CCUG 50754</strain>
    </source>
</reference>
<dbReference type="PROSITE" id="PS50956">
    <property type="entry name" value="HTH_ASNC_2"/>
    <property type="match status" value="1"/>
</dbReference>
<dbReference type="SMART" id="SM00344">
    <property type="entry name" value="HTH_ASNC"/>
    <property type="match status" value="1"/>
</dbReference>
<evidence type="ECO:0000256" key="3">
    <source>
        <dbReference type="ARBA" id="ARBA00023163"/>
    </source>
</evidence>
<dbReference type="Pfam" id="PF01037">
    <property type="entry name" value="AsnC_trans_reg"/>
    <property type="match status" value="1"/>
</dbReference>
<dbReference type="InterPro" id="IPR036388">
    <property type="entry name" value="WH-like_DNA-bd_sf"/>
</dbReference>
<accession>A0ABW2ZML8</accession>
<dbReference type="PRINTS" id="PR00033">
    <property type="entry name" value="HTHASNC"/>
</dbReference>
<evidence type="ECO:0000256" key="1">
    <source>
        <dbReference type="ARBA" id="ARBA00023015"/>
    </source>
</evidence>
<gene>
    <name evidence="5" type="ORF">ACFQZV_00685</name>
</gene>
<evidence type="ECO:0000256" key="2">
    <source>
        <dbReference type="ARBA" id="ARBA00023125"/>
    </source>
</evidence>
<dbReference type="SUPFAM" id="SSF46785">
    <property type="entry name" value="Winged helix' DNA-binding domain"/>
    <property type="match status" value="1"/>
</dbReference>
<dbReference type="Gene3D" id="3.30.70.920">
    <property type="match status" value="1"/>
</dbReference>
<dbReference type="PANTHER" id="PTHR30154">
    <property type="entry name" value="LEUCINE-RESPONSIVE REGULATORY PROTEIN"/>
    <property type="match status" value="1"/>
</dbReference>
<organism evidence="5 6">
    <name type="scientific">Microbacterium koreense</name>
    <dbReference type="NCBI Taxonomy" id="323761"/>
    <lineage>
        <taxon>Bacteria</taxon>
        <taxon>Bacillati</taxon>
        <taxon>Actinomycetota</taxon>
        <taxon>Actinomycetes</taxon>
        <taxon>Micrococcales</taxon>
        <taxon>Microbacteriaceae</taxon>
        <taxon>Microbacterium</taxon>
    </lineage>
</organism>
<evidence type="ECO:0000313" key="6">
    <source>
        <dbReference type="Proteomes" id="UP001597042"/>
    </source>
</evidence>
<keyword evidence="2" id="KW-0238">DNA-binding</keyword>
<evidence type="ECO:0000313" key="5">
    <source>
        <dbReference type="EMBL" id="MFD0779811.1"/>
    </source>
</evidence>
<dbReference type="InterPro" id="IPR019887">
    <property type="entry name" value="Tscrpt_reg_AsnC/Lrp_C"/>
</dbReference>
<name>A0ABW2ZML8_9MICO</name>
<dbReference type="InterPro" id="IPR011008">
    <property type="entry name" value="Dimeric_a/b-barrel"/>
</dbReference>
<feature type="domain" description="HTH asnC-type" evidence="4">
    <location>
        <begin position="3"/>
        <end position="64"/>
    </location>
</feature>
<dbReference type="SUPFAM" id="SSF54909">
    <property type="entry name" value="Dimeric alpha+beta barrel"/>
    <property type="match status" value="1"/>
</dbReference>
<dbReference type="InterPro" id="IPR019888">
    <property type="entry name" value="Tscrpt_reg_AsnC-like"/>
</dbReference>
<dbReference type="RefSeq" id="WP_378751265.1">
    <property type="nucleotide sequence ID" value="NZ_JBHSSV010000005.1"/>
</dbReference>
<dbReference type="Proteomes" id="UP001597042">
    <property type="component" value="Unassembled WGS sequence"/>
</dbReference>
<dbReference type="EMBL" id="JBHTIM010000001">
    <property type="protein sequence ID" value="MFD0779811.1"/>
    <property type="molecule type" value="Genomic_DNA"/>
</dbReference>
<dbReference type="Pfam" id="PF13412">
    <property type="entry name" value="HTH_24"/>
    <property type="match status" value="1"/>
</dbReference>
<keyword evidence="3" id="KW-0804">Transcription</keyword>
<sequence>MGLDTIDRAILDVLRQDARTSVNALAQRVSISRANAYARLRRLTDDGVIVGYGLRTDPVREGFHASAYVALSVDQSDWQHIRSGLLAMPEVEHVALVGGDFDVLVLVRARDNRDLRRIVLEEIQAFPGVRSSRTFPIFEDLDAVTGRRGAD</sequence>
<dbReference type="InterPro" id="IPR036390">
    <property type="entry name" value="WH_DNA-bd_sf"/>
</dbReference>
<dbReference type="PANTHER" id="PTHR30154:SF34">
    <property type="entry name" value="TRANSCRIPTIONAL REGULATOR AZLB"/>
    <property type="match status" value="1"/>
</dbReference>
<evidence type="ECO:0000259" key="4">
    <source>
        <dbReference type="PROSITE" id="PS50956"/>
    </source>
</evidence>
<protein>
    <submittedName>
        <fullName evidence="5">Lrp/AsnC family transcriptional regulator</fullName>
    </submittedName>
</protein>
<keyword evidence="1" id="KW-0805">Transcription regulation</keyword>
<dbReference type="InterPro" id="IPR000485">
    <property type="entry name" value="AsnC-type_HTH_dom"/>
</dbReference>